<sequence>MNTFKPGHKEKARRLSFFLILCFHVARAPPPGSCKHSVTQDHLLTLRKLIQNQLSSGCSIRYTFIERQHMSEVCYIKAAFPKILDLLKTHFQYVPKSDNNGYVTTLENVIYNIYTHKCIPEINEEEEDNPEKFMSDYNTSPQDGLQKAHDVLSMYMNLMTEGREPLDWSCEEEYAVDVLEAHDVHHHTQGTPRCHCPSTEEWPTTSEIYAATSEQTGRPPSQFTTKTLEGSSQPHHTTTATAWSSQTAGTADDHTDVLDSKGQKGGRTLHSDLLTGPTLKPVTE</sequence>
<dbReference type="GO" id="GO:0008083">
    <property type="term" value="F:growth factor activity"/>
    <property type="evidence" value="ECO:0007669"/>
    <property type="project" value="InterPro"/>
</dbReference>
<organism evidence="3 4">
    <name type="scientific">Alosa alosa</name>
    <name type="common">allis shad</name>
    <dbReference type="NCBI Taxonomy" id="278164"/>
    <lineage>
        <taxon>Eukaryota</taxon>
        <taxon>Metazoa</taxon>
        <taxon>Chordata</taxon>
        <taxon>Craniata</taxon>
        <taxon>Vertebrata</taxon>
        <taxon>Euteleostomi</taxon>
        <taxon>Actinopterygii</taxon>
        <taxon>Neopterygii</taxon>
        <taxon>Teleostei</taxon>
        <taxon>Clupei</taxon>
        <taxon>Clupeiformes</taxon>
        <taxon>Clupeoidei</taxon>
        <taxon>Clupeidae</taxon>
        <taxon>Alosa</taxon>
    </lineage>
</organism>
<dbReference type="GO" id="GO:0016020">
    <property type="term" value="C:membrane"/>
    <property type="evidence" value="ECO:0007669"/>
    <property type="project" value="InterPro"/>
</dbReference>
<evidence type="ECO:0008006" key="5">
    <source>
        <dbReference type="Google" id="ProtNLM"/>
    </source>
</evidence>
<dbReference type="Gene3D" id="1.20.1250.10">
    <property type="match status" value="1"/>
</dbReference>
<proteinExistence type="predicted"/>
<feature type="compositionally biased region" description="Basic and acidic residues" evidence="1">
    <location>
        <begin position="251"/>
        <end position="262"/>
    </location>
</feature>
<dbReference type="GO" id="GO:0005125">
    <property type="term" value="F:cytokine activity"/>
    <property type="evidence" value="ECO:0007669"/>
    <property type="project" value="InterPro"/>
</dbReference>
<dbReference type="GO" id="GO:0005615">
    <property type="term" value="C:extracellular space"/>
    <property type="evidence" value="ECO:0007669"/>
    <property type="project" value="TreeGrafter"/>
</dbReference>
<evidence type="ECO:0000313" key="3">
    <source>
        <dbReference type="EMBL" id="KAG5274661.1"/>
    </source>
</evidence>
<feature type="signal peptide" evidence="2">
    <location>
        <begin position="1"/>
        <end position="28"/>
    </location>
</feature>
<feature type="compositionally biased region" description="Polar residues" evidence="1">
    <location>
        <begin position="212"/>
        <end position="236"/>
    </location>
</feature>
<evidence type="ECO:0000256" key="1">
    <source>
        <dbReference type="SAM" id="MobiDB-lite"/>
    </source>
</evidence>
<comment type="caution">
    <text evidence="3">The sequence shown here is derived from an EMBL/GenBank/DDBJ whole genome shotgun (WGS) entry which is preliminary data.</text>
</comment>
<accession>A0AAV6GP91</accession>
<evidence type="ECO:0000313" key="4">
    <source>
        <dbReference type="Proteomes" id="UP000823561"/>
    </source>
</evidence>
<dbReference type="Pfam" id="PF05337">
    <property type="entry name" value="CSF-1"/>
    <property type="match status" value="1"/>
</dbReference>
<name>A0AAV6GP91_9TELE</name>
<dbReference type="Proteomes" id="UP000823561">
    <property type="component" value="Chromosome 10"/>
</dbReference>
<feature type="compositionally biased region" description="Low complexity" evidence="1">
    <location>
        <begin position="237"/>
        <end position="250"/>
    </location>
</feature>
<dbReference type="FunFam" id="1.20.1250.10:FF:000056">
    <property type="entry name" value="Colony-stimulating factor 1b (macrophage)"/>
    <property type="match status" value="1"/>
</dbReference>
<dbReference type="InterPro" id="IPR009079">
    <property type="entry name" value="4_helix_cytokine-like_core"/>
</dbReference>
<dbReference type="AlphaFoldDB" id="A0AAV6GP91"/>
<gene>
    <name evidence="3" type="ORF">AALO_G00138760</name>
</gene>
<dbReference type="InterPro" id="IPR008001">
    <property type="entry name" value="MCSF-1"/>
</dbReference>
<feature type="chain" id="PRO_5043450841" description="Colony stimulating factor 1b (macrophage)" evidence="2">
    <location>
        <begin position="29"/>
        <end position="284"/>
    </location>
</feature>
<feature type="region of interest" description="Disordered" evidence="1">
    <location>
        <begin position="212"/>
        <end position="284"/>
    </location>
</feature>
<dbReference type="SUPFAM" id="SSF47266">
    <property type="entry name" value="4-helical cytokines"/>
    <property type="match status" value="1"/>
</dbReference>
<reference evidence="3" key="1">
    <citation type="submission" date="2020-10" db="EMBL/GenBank/DDBJ databases">
        <title>Chromosome-scale genome assembly of the Allis shad, Alosa alosa.</title>
        <authorList>
            <person name="Margot Z."/>
            <person name="Christophe K."/>
            <person name="Cabau C."/>
            <person name="Louis A."/>
            <person name="Berthelot C."/>
            <person name="Parey E."/>
            <person name="Roest Crollius H."/>
            <person name="Montfort J."/>
            <person name="Robinson-Rechavi M."/>
            <person name="Bucao C."/>
            <person name="Bouchez O."/>
            <person name="Gislard M."/>
            <person name="Lluch J."/>
            <person name="Milhes M."/>
            <person name="Lampietro C."/>
            <person name="Lopez Roques C."/>
            <person name="Donnadieu C."/>
            <person name="Braasch I."/>
            <person name="Desvignes T."/>
            <person name="Postlethwait J."/>
            <person name="Bobe J."/>
            <person name="Guiguen Y."/>
        </authorList>
    </citation>
    <scope>NUCLEOTIDE SEQUENCE</scope>
    <source>
        <strain evidence="3">M-15738</strain>
        <tissue evidence="3">Blood</tissue>
    </source>
</reference>
<keyword evidence="2" id="KW-0732">Signal</keyword>
<dbReference type="EMBL" id="JADWDJ010000010">
    <property type="protein sequence ID" value="KAG5274661.1"/>
    <property type="molecule type" value="Genomic_DNA"/>
</dbReference>
<dbReference type="PANTHER" id="PTHR10058:SF0">
    <property type="entry name" value="MACROPHAGE COLONY-STIMULATING FACTOR 1"/>
    <property type="match status" value="1"/>
</dbReference>
<protein>
    <recommendedName>
        <fullName evidence="5">Colony stimulating factor 1b (macrophage)</fullName>
    </recommendedName>
</protein>
<dbReference type="PANTHER" id="PTHR10058">
    <property type="entry name" value="MACROPHAGE COLONY STIMULATING FACTOR"/>
    <property type="match status" value="1"/>
</dbReference>
<evidence type="ECO:0000256" key="2">
    <source>
        <dbReference type="SAM" id="SignalP"/>
    </source>
</evidence>
<keyword evidence="4" id="KW-1185">Reference proteome</keyword>